<dbReference type="Proteomes" id="UP000070053">
    <property type="component" value="Unassembled WGS sequence"/>
</dbReference>
<evidence type="ECO:0000313" key="2">
    <source>
        <dbReference type="Proteomes" id="UP000070053"/>
    </source>
</evidence>
<name>A0A139PKY8_STROR</name>
<accession>A0A139PKY8</accession>
<comment type="caution">
    <text evidence="1">The sequence shown here is derived from an EMBL/GenBank/DDBJ whole genome shotgun (WGS) entry which is preliminary data.</text>
</comment>
<sequence>MFINVNFDKSCVVLLKSTVILSVADSEATKSLETAWLALRDSVITKL</sequence>
<dbReference type="EMBL" id="LQZP01000252">
    <property type="protein sequence ID" value="KXT90985.1"/>
    <property type="molecule type" value="Genomic_DNA"/>
</dbReference>
<protein>
    <submittedName>
        <fullName evidence="1">Uncharacterized protein</fullName>
    </submittedName>
</protein>
<dbReference type="AlphaFoldDB" id="A0A139PKY8"/>
<proteinExistence type="predicted"/>
<evidence type="ECO:0000313" key="1">
    <source>
        <dbReference type="EMBL" id="KXT90985.1"/>
    </source>
</evidence>
<gene>
    <name evidence="1" type="ORF">SORDD21_00978</name>
</gene>
<reference evidence="1 2" key="1">
    <citation type="submission" date="2016-01" db="EMBL/GenBank/DDBJ databases">
        <title>Highly variable Streptococcus oralis are common among viridans streptococci isolated from primates.</title>
        <authorList>
            <person name="Denapaite D."/>
            <person name="Rieger M."/>
            <person name="Koendgen S."/>
            <person name="Brueckner R."/>
            <person name="Ochigava I."/>
            <person name="Kappeler P."/>
            <person name="Maetz-Rensing K."/>
            <person name="Leendertz F."/>
            <person name="Hakenbeck R."/>
        </authorList>
    </citation>
    <scope>NUCLEOTIDE SEQUENCE [LARGE SCALE GENOMIC DNA]</scope>
    <source>
        <strain evidence="1 2">DD21</strain>
    </source>
</reference>
<organism evidence="1 2">
    <name type="scientific">Streptococcus oralis</name>
    <dbReference type="NCBI Taxonomy" id="1303"/>
    <lineage>
        <taxon>Bacteria</taxon>
        <taxon>Bacillati</taxon>
        <taxon>Bacillota</taxon>
        <taxon>Bacilli</taxon>
        <taxon>Lactobacillales</taxon>
        <taxon>Streptococcaceae</taxon>
        <taxon>Streptococcus</taxon>
    </lineage>
</organism>